<sequence length="314" mass="34523">MAGNRPVSFGRHGSTNGSALHVLHSLAQGVPEEEEDWDLKLSSPPSWCRSSSIEELRSDTRAKRDFIDGARDRIASSLGVDVSKVNVTAIESGSIHLKYTVSDLTLKEKERILQADVTGKLRNQFDTFVALKVSPAVLALHFNLDDMDEKGNKSSHEFSSTHQVGPPGKQRTYFQPCGWTRYGFKVLGKYTGDTWLHPFQDAGNWYRAFHSTGRSNDPSAPKKIVDGGFRASAGGKLGAGVYVTPKSQYSEAHYCAKIQLQTTSGPKAFSYMLQVAVRPGSIINEGYPDGSGINQEWTVDPKDVRPYGLLVKEV</sequence>
<dbReference type="EMBL" id="CAUYUJ010021161">
    <property type="protein sequence ID" value="CAK0903054.1"/>
    <property type="molecule type" value="Genomic_DNA"/>
</dbReference>
<evidence type="ECO:0000313" key="3">
    <source>
        <dbReference type="Proteomes" id="UP001189429"/>
    </source>
</evidence>
<accession>A0ABN9XST1</accession>
<reference evidence="2" key="1">
    <citation type="submission" date="2023-10" db="EMBL/GenBank/DDBJ databases">
        <authorList>
            <person name="Chen Y."/>
            <person name="Shah S."/>
            <person name="Dougan E. K."/>
            <person name="Thang M."/>
            <person name="Chan C."/>
        </authorList>
    </citation>
    <scope>NUCLEOTIDE SEQUENCE [LARGE SCALE GENOMIC DNA]</scope>
</reference>
<protein>
    <recommendedName>
        <fullName evidence="4">PARP</fullName>
    </recommendedName>
</protein>
<dbReference type="EMBL" id="CAUYUJ010021161">
    <property type="protein sequence ID" value="CAK0903055.1"/>
    <property type="molecule type" value="Genomic_DNA"/>
</dbReference>
<evidence type="ECO:0000313" key="1">
    <source>
        <dbReference type="EMBL" id="CAK0903054.1"/>
    </source>
</evidence>
<name>A0ABN9XST1_9DINO</name>
<comment type="caution">
    <text evidence="2">The sequence shown here is derived from an EMBL/GenBank/DDBJ whole genome shotgun (WGS) entry which is preliminary data.</text>
</comment>
<dbReference type="PANTHER" id="PTHR36649:SF28">
    <property type="entry name" value="UBIQUITIN-LIKE DOMAIN-CONTAINING PROTEIN"/>
    <property type="match status" value="1"/>
</dbReference>
<proteinExistence type="predicted"/>
<organism evidence="2 3">
    <name type="scientific">Prorocentrum cordatum</name>
    <dbReference type="NCBI Taxonomy" id="2364126"/>
    <lineage>
        <taxon>Eukaryota</taxon>
        <taxon>Sar</taxon>
        <taxon>Alveolata</taxon>
        <taxon>Dinophyceae</taxon>
        <taxon>Prorocentrales</taxon>
        <taxon>Prorocentraceae</taxon>
        <taxon>Prorocentrum</taxon>
    </lineage>
</organism>
<evidence type="ECO:0008006" key="4">
    <source>
        <dbReference type="Google" id="ProtNLM"/>
    </source>
</evidence>
<keyword evidence="3" id="KW-1185">Reference proteome</keyword>
<dbReference type="Proteomes" id="UP001189429">
    <property type="component" value="Unassembled WGS sequence"/>
</dbReference>
<gene>
    <name evidence="1" type="ORF">PCOR1329_LOCUS79472</name>
    <name evidence="2" type="ORF">PCOR1329_LOCUS79473</name>
</gene>
<dbReference type="SUPFAM" id="SSF56399">
    <property type="entry name" value="ADP-ribosylation"/>
    <property type="match status" value="1"/>
</dbReference>
<evidence type="ECO:0000313" key="2">
    <source>
        <dbReference type="EMBL" id="CAK0903055.1"/>
    </source>
</evidence>
<dbReference type="Gene3D" id="3.90.228.10">
    <property type="match status" value="1"/>
</dbReference>
<dbReference type="PANTHER" id="PTHR36649">
    <property type="entry name" value="UBIQUITIN-LIKE DOMAIN-CONTAINING PROTEIN"/>
    <property type="match status" value="1"/>
</dbReference>